<dbReference type="InterPro" id="IPR003661">
    <property type="entry name" value="HisK_dim/P_dom"/>
</dbReference>
<evidence type="ECO:0000256" key="1">
    <source>
        <dbReference type="ARBA" id="ARBA00000085"/>
    </source>
</evidence>
<dbReference type="SUPFAM" id="SSF47384">
    <property type="entry name" value="Homodimeric domain of signal transducing histidine kinase"/>
    <property type="match status" value="1"/>
</dbReference>
<dbReference type="Gene3D" id="1.10.287.130">
    <property type="match status" value="1"/>
</dbReference>
<evidence type="ECO:0000256" key="7">
    <source>
        <dbReference type="ARBA" id="ARBA00022777"/>
    </source>
</evidence>
<keyword evidence="4" id="KW-0597">Phosphoprotein</keyword>
<name>K4KJF1_SIMAS</name>
<proteinExistence type="predicted"/>
<dbReference type="SUPFAM" id="SSF55874">
    <property type="entry name" value="ATPase domain of HSP90 chaperone/DNA topoisomerase II/histidine kinase"/>
    <property type="match status" value="1"/>
</dbReference>
<reference evidence="14 15" key="1">
    <citation type="journal article" date="2013" name="Genome Announc.">
        <title>Complete genome sequence of Simiduia agarivorans SA1(T), a marine bacterium able to degrade a variety of polysaccharides.</title>
        <authorList>
            <person name="Lin S.Y."/>
            <person name="Shieh W.Y."/>
            <person name="Chen J.S."/>
            <person name="Tang S.L."/>
        </authorList>
    </citation>
    <scope>NUCLEOTIDE SEQUENCE [LARGE SCALE GENOMIC DNA]</scope>
    <source>
        <strain evidence="15">DSM 21679 / JCM 13881 / BCRC 17597 / SA1</strain>
    </source>
</reference>
<dbReference type="GO" id="GO:0005886">
    <property type="term" value="C:plasma membrane"/>
    <property type="evidence" value="ECO:0007669"/>
    <property type="project" value="UniProtKB-ARBA"/>
</dbReference>
<evidence type="ECO:0000256" key="2">
    <source>
        <dbReference type="ARBA" id="ARBA00004370"/>
    </source>
</evidence>
<dbReference type="Gene3D" id="6.10.340.10">
    <property type="match status" value="1"/>
</dbReference>
<comment type="subcellular location">
    <subcellularLocation>
        <location evidence="2">Membrane</location>
    </subcellularLocation>
</comment>
<dbReference type="Pfam" id="PF00512">
    <property type="entry name" value="HisKA"/>
    <property type="match status" value="1"/>
</dbReference>
<protein>
    <recommendedName>
        <fullName evidence="3">histidine kinase</fullName>
        <ecNumber evidence="3">2.7.13.3</ecNumber>
    </recommendedName>
</protein>
<dbReference type="SMART" id="SM00304">
    <property type="entry name" value="HAMP"/>
    <property type="match status" value="1"/>
</dbReference>
<dbReference type="InterPro" id="IPR003594">
    <property type="entry name" value="HATPase_dom"/>
</dbReference>
<dbReference type="eggNOG" id="COG5002">
    <property type="taxonomic scope" value="Bacteria"/>
</dbReference>
<evidence type="ECO:0000259" key="13">
    <source>
        <dbReference type="PROSITE" id="PS50885"/>
    </source>
</evidence>
<keyword evidence="15" id="KW-1185">Reference proteome</keyword>
<dbReference type="CDD" id="cd00082">
    <property type="entry name" value="HisKA"/>
    <property type="match status" value="1"/>
</dbReference>
<dbReference type="InterPro" id="IPR003660">
    <property type="entry name" value="HAMP_dom"/>
</dbReference>
<gene>
    <name evidence="14" type="ordered locus">M5M_10390</name>
</gene>
<dbReference type="EC" id="2.7.13.3" evidence="3"/>
<dbReference type="SMART" id="SM00388">
    <property type="entry name" value="HisKA"/>
    <property type="match status" value="1"/>
</dbReference>
<dbReference type="Pfam" id="PF02518">
    <property type="entry name" value="HATPase_c"/>
    <property type="match status" value="1"/>
</dbReference>
<evidence type="ECO:0000256" key="8">
    <source>
        <dbReference type="ARBA" id="ARBA00022989"/>
    </source>
</evidence>
<comment type="catalytic activity">
    <reaction evidence="1">
        <text>ATP + protein L-histidine = ADP + protein N-phospho-L-histidine.</text>
        <dbReference type="EC" id="2.7.13.3"/>
    </reaction>
</comment>
<dbReference type="PROSITE" id="PS50885">
    <property type="entry name" value="HAMP"/>
    <property type="match status" value="1"/>
</dbReference>
<dbReference type="Gene3D" id="3.30.565.10">
    <property type="entry name" value="Histidine kinase-like ATPase, C-terminal domain"/>
    <property type="match status" value="1"/>
</dbReference>
<evidence type="ECO:0000256" key="10">
    <source>
        <dbReference type="ARBA" id="ARBA00023136"/>
    </source>
</evidence>
<dbReference type="PROSITE" id="PS50109">
    <property type="entry name" value="HIS_KIN"/>
    <property type="match status" value="1"/>
</dbReference>
<evidence type="ECO:0000313" key="15">
    <source>
        <dbReference type="Proteomes" id="UP000000466"/>
    </source>
</evidence>
<dbReference type="Pfam" id="PF00672">
    <property type="entry name" value="HAMP"/>
    <property type="match status" value="1"/>
</dbReference>
<organism evidence="14 15">
    <name type="scientific">Simiduia agarivorans (strain DSM 21679 / JCM 13881 / BCRC 17597 / SA1)</name>
    <dbReference type="NCBI Taxonomy" id="1117647"/>
    <lineage>
        <taxon>Bacteria</taxon>
        <taxon>Pseudomonadati</taxon>
        <taxon>Pseudomonadota</taxon>
        <taxon>Gammaproteobacteria</taxon>
        <taxon>Cellvibrionales</taxon>
        <taxon>Cellvibrionaceae</taxon>
        <taxon>Simiduia</taxon>
    </lineage>
</organism>
<feature type="domain" description="HAMP" evidence="13">
    <location>
        <begin position="191"/>
        <end position="245"/>
    </location>
</feature>
<dbReference type="SMART" id="SM00387">
    <property type="entry name" value="HATPase_c"/>
    <property type="match status" value="1"/>
</dbReference>
<sequence>MSVGRKLFIALLVVLVAAFSGVLYALQLQLRADLSQFEDARQRAAFQPLADALGAAYVSAGGWRPWLADRRAVHALLDAHTRNTDVQPQARPGPPMRMMPLFILDAERRVIFPPRGRGNAPAHEPLPPGQLLLAIKASEDGRPVGWLAVPQREPLADAVVKTLYESQLQAQWWSLAVALLLALALALLMARYLNRRLDGIKQEIRRLAGGDLVARPDRLVLAPDEFGDLAQHLEDLRLALQNTENFRRQWLADSSHELRTPTAAAMAKLEAMLDGIQPIQRDNLQVVHAAIERLATLIDDLNASASAEFHSFNSPREPVDLHQLCSDCVRQMQAWAGARGLDLTFDGPTDIMLPGDSARLHQLLQNLLGNSIKYTDPPGRIQVRLRADNSGVILTVEDSAPGVSAEQLPRLFDHLYRADSSRNRSTGGSGLGLAIARRIVEAHGGSLSASASALGGIKMTMVFGGKTTHET</sequence>
<evidence type="ECO:0000256" key="5">
    <source>
        <dbReference type="ARBA" id="ARBA00022679"/>
    </source>
</evidence>
<feature type="domain" description="Histidine kinase" evidence="12">
    <location>
        <begin position="253"/>
        <end position="467"/>
    </location>
</feature>
<dbReference type="KEGG" id="saga:M5M_10390"/>
<dbReference type="Proteomes" id="UP000000466">
    <property type="component" value="Chromosome"/>
</dbReference>
<keyword evidence="8 11" id="KW-1133">Transmembrane helix</keyword>
<keyword evidence="5" id="KW-0808">Transferase</keyword>
<dbReference type="InterPro" id="IPR050428">
    <property type="entry name" value="TCS_sensor_his_kinase"/>
</dbReference>
<evidence type="ECO:0000256" key="4">
    <source>
        <dbReference type="ARBA" id="ARBA00022553"/>
    </source>
</evidence>
<keyword evidence="7" id="KW-0418">Kinase</keyword>
<keyword evidence="6 11" id="KW-0812">Transmembrane</keyword>
<dbReference type="EMBL" id="CP003746">
    <property type="protein sequence ID" value="AFU99259.1"/>
    <property type="molecule type" value="Genomic_DNA"/>
</dbReference>
<keyword evidence="9" id="KW-0902">Two-component regulatory system</keyword>
<dbReference type="CDD" id="cd06225">
    <property type="entry name" value="HAMP"/>
    <property type="match status" value="1"/>
</dbReference>
<evidence type="ECO:0000256" key="9">
    <source>
        <dbReference type="ARBA" id="ARBA00023012"/>
    </source>
</evidence>
<dbReference type="InterPro" id="IPR036097">
    <property type="entry name" value="HisK_dim/P_sf"/>
</dbReference>
<evidence type="ECO:0000313" key="14">
    <source>
        <dbReference type="EMBL" id="AFU99259.1"/>
    </source>
</evidence>
<dbReference type="RefSeq" id="WP_015047423.1">
    <property type="nucleotide sequence ID" value="NC_018868.3"/>
</dbReference>
<evidence type="ECO:0000256" key="11">
    <source>
        <dbReference type="SAM" id="Phobius"/>
    </source>
</evidence>
<evidence type="ECO:0000259" key="12">
    <source>
        <dbReference type="PROSITE" id="PS50109"/>
    </source>
</evidence>
<dbReference type="InterPro" id="IPR005467">
    <property type="entry name" value="His_kinase_dom"/>
</dbReference>
<accession>K4KJF1</accession>
<dbReference type="FunFam" id="3.30.565.10:FF:000006">
    <property type="entry name" value="Sensor histidine kinase WalK"/>
    <property type="match status" value="1"/>
</dbReference>
<evidence type="ECO:0000256" key="3">
    <source>
        <dbReference type="ARBA" id="ARBA00012438"/>
    </source>
</evidence>
<dbReference type="PRINTS" id="PR00344">
    <property type="entry name" value="BCTRLSENSOR"/>
</dbReference>
<dbReference type="STRING" id="1117647.M5M_10390"/>
<evidence type="ECO:0000256" key="6">
    <source>
        <dbReference type="ARBA" id="ARBA00022692"/>
    </source>
</evidence>
<dbReference type="HOGENOM" id="CLU_000445_89_6_6"/>
<dbReference type="GO" id="GO:0000155">
    <property type="term" value="F:phosphorelay sensor kinase activity"/>
    <property type="evidence" value="ECO:0007669"/>
    <property type="project" value="InterPro"/>
</dbReference>
<dbReference type="PANTHER" id="PTHR45436:SF5">
    <property type="entry name" value="SENSOR HISTIDINE KINASE TRCS"/>
    <property type="match status" value="1"/>
</dbReference>
<dbReference type="OrthoDB" id="9809766at2"/>
<feature type="transmembrane region" description="Helical" evidence="11">
    <location>
        <begin position="172"/>
        <end position="193"/>
    </location>
</feature>
<dbReference type="InterPro" id="IPR036890">
    <property type="entry name" value="HATPase_C_sf"/>
</dbReference>
<dbReference type="AlphaFoldDB" id="K4KJF1"/>
<dbReference type="PANTHER" id="PTHR45436">
    <property type="entry name" value="SENSOR HISTIDINE KINASE YKOH"/>
    <property type="match status" value="1"/>
</dbReference>
<keyword evidence="10 11" id="KW-0472">Membrane</keyword>
<dbReference type="InterPro" id="IPR004358">
    <property type="entry name" value="Sig_transdc_His_kin-like_C"/>
</dbReference>